<comment type="caution">
    <text evidence="6">The sequence shown here is derived from an EMBL/GenBank/DDBJ whole genome shotgun (WGS) entry which is preliminary data.</text>
</comment>
<gene>
    <name evidence="6" type="ORF">DVH24_012288</name>
</gene>
<dbReference type="InterPro" id="IPR006747">
    <property type="entry name" value="DUF599"/>
</dbReference>
<protein>
    <recommendedName>
        <fullName evidence="5">Glycosyl transferase 64 domain-containing protein</fullName>
    </recommendedName>
</protein>
<dbReference type="Pfam" id="PF04654">
    <property type="entry name" value="DUF599"/>
    <property type="match status" value="1"/>
</dbReference>
<evidence type="ECO:0000256" key="1">
    <source>
        <dbReference type="ARBA" id="ARBA00008700"/>
    </source>
</evidence>
<dbReference type="InterPro" id="IPR029044">
    <property type="entry name" value="Nucleotide-diphossugar_trans"/>
</dbReference>
<reference evidence="6 7" key="1">
    <citation type="submission" date="2018-10" db="EMBL/GenBank/DDBJ databases">
        <title>A high-quality apple genome assembly.</title>
        <authorList>
            <person name="Hu J."/>
        </authorList>
    </citation>
    <scope>NUCLEOTIDE SEQUENCE [LARGE SCALE GENOMIC DNA]</scope>
    <source>
        <strain evidence="7">cv. HFTH1</strain>
        <tissue evidence="6">Young leaf</tissue>
    </source>
</reference>
<dbReference type="FunFam" id="3.90.550.10:FF:000221">
    <property type="entry name" value="Glycosyltransferase family protein 47"/>
    <property type="match status" value="1"/>
</dbReference>
<dbReference type="EMBL" id="RDQH01000341">
    <property type="protein sequence ID" value="RXH72604.1"/>
    <property type="molecule type" value="Genomic_DNA"/>
</dbReference>
<dbReference type="Gene3D" id="3.90.550.10">
    <property type="entry name" value="Spore Coat Polysaccharide Biosynthesis Protein SpsA, Chain A"/>
    <property type="match status" value="1"/>
</dbReference>
<comment type="similarity">
    <text evidence="1">Belongs to the glycosyltransferase 64 family.</text>
</comment>
<keyword evidence="4" id="KW-1133">Transmembrane helix</keyword>
<feature type="transmembrane region" description="Helical" evidence="4">
    <location>
        <begin position="188"/>
        <end position="212"/>
    </location>
</feature>
<keyword evidence="4" id="KW-0472">Membrane</keyword>
<evidence type="ECO:0000313" key="6">
    <source>
        <dbReference type="EMBL" id="RXH72604.1"/>
    </source>
</evidence>
<organism evidence="6 7">
    <name type="scientific">Malus domestica</name>
    <name type="common">Apple</name>
    <name type="synonym">Pyrus malus</name>
    <dbReference type="NCBI Taxonomy" id="3750"/>
    <lineage>
        <taxon>Eukaryota</taxon>
        <taxon>Viridiplantae</taxon>
        <taxon>Streptophyta</taxon>
        <taxon>Embryophyta</taxon>
        <taxon>Tracheophyta</taxon>
        <taxon>Spermatophyta</taxon>
        <taxon>Magnoliopsida</taxon>
        <taxon>eudicotyledons</taxon>
        <taxon>Gunneridae</taxon>
        <taxon>Pentapetalae</taxon>
        <taxon>rosids</taxon>
        <taxon>fabids</taxon>
        <taxon>Rosales</taxon>
        <taxon>Rosaceae</taxon>
        <taxon>Amygdaloideae</taxon>
        <taxon>Maleae</taxon>
        <taxon>Malus</taxon>
    </lineage>
</organism>
<dbReference type="GO" id="GO:0016020">
    <property type="term" value="C:membrane"/>
    <property type="evidence" value="ECO:0007669"/>
    <property type="project" value="InterPro"/>
</dbReference>
<feature type="domain" description="Glycosyl transferase 64" evidence="5">
    <location>
        <begin position="293"/>
        <end position="563"/>
    </location>
</feature>
<evidence type="ECO:0000259" key="5">
    <source>
        <dbReference type="Pfam" id="PF09258"/>
    </source>
</evidence>
<evidence type="ECO:0000256" key="4">
    <source>
        <dbReference type="SAM" id="Phobius"/>
    </source>
</evidence>
<keyword evidence="2" id="KW-0808">Transferase</keyword>
<dbReference type="SUPFAM" id="SSF53448">
    <property type="entry name" value="Nucleotide-diphospho-sugar transferases"/>
    <property type="match status" value="1"/>
</dbReference>
<dbReference type="AlphaFoldDB" id="A0A498HQP6"/>
<keyword evidence="4" id="KW-0812">Transmembrane</keyword>
<feature type="transmembrane region" description="Helical" evidence="4">
    <location>
        <begin position="7"/>
        <end position="26"/>
    </location>
</feature>
<name>A0A498HQP6_MALDO</name>
<evidence type="ECO:0000256" key="3">
    <source>
        <dbReference type="ARBA" id="ARBA00023157"/>
    </source>
</evidence>
<dbReference type="InterPro" id="IPR015338">
    <property type="entry name" value="GT64_dom"/>
</dbReference>
<feature type="transmembrane region" description="Helical" evidence="4">
    <location>
        <begin position="78"/>
        <end position="100"/>
    </location>
</feature>
<feature type="transmembrane region" description="Helical" evidence="4">
    <location>
        <begin position="121"/>
        <end position="142"/>
    </location>
</feature>
<accession>A0A498HQP6</accession>
<dbReference type="PANTHER" id="PTHR48409">
    <property type="entry name" value="GLYCOSYLTRANSFERASE FAMILY PROTEIN 64 C3"/>
    <property type="match status" value="1"/>
</dbReference>
<keyword evidence="7" id="KW-1185">Reference proteome</keyword>
<evidence type="ECO:0000313" key="7">
    <source>
        <dbReference type="Proteomes" id="UP000290289"/>
    </source>
</evidence>
<sequence>MEWRKCYLDVILVPLGFLMTASYHAWLWHKVRTDPRSTIIGINTSGRRFWVSAMMKDNEKKNILAVQTLRNTIMGSTLMATTSILLCSGLAAVISSTYSVKKPLNDTVYGAHGEFMVALKYVTLLTIFLFSFMCHSLSIRFINQVNILINSPQEPTSLVTPEYVSALLERGYLLNTAGNRLFYGALPLVLWIFGPVLVFLCSATMVPVLYNLDFVSSSSTEKTKMDIGNENGDAFKNYKALEMNSLPTTIVILIFLFIFCSVGVHVLSLRTLPIDPCNPTAQQDPRTLISDQLTVLINGYSESRIPLLQSIVTTYAASSLVSSILVLWGNPSTLSQTLSQLARNLTDSSFGFSGISVIRQASDSLNNRFLPRPEIKTRAVLVCDDDVEVDPKSFEFAFRMWGSNPDRLVGFFVRSHDIDLSRKEWIYTIHPDKYSIMLTKFMLLKSQYFYRYSCAGRVMASMRKIVDKAQNCEDLLMNFVVADEVNAGPILVGAKRVRDWGDARNDHDDGDGDARRGLTGEVAQVGLSSRKTKHRTRRGECISEFHRVLGRMPLRFSYGKVVNSVGEQGLCQKGGKLMKQDEVTRCPVNETVEYFFSSKLGC</sequence>
<evidence type="ECO:0000256" key="2">
    <source>
        <dbReference type="ARBA" id="ARBA00022679"/>
    </source>
</evidence>
<keyword evidence="3" id="KW-1015">Disulfide bond</keyword>
<dbReference type="InterPro" id="IPR053318">
    <property type="entry name" value="GT64"/>
</dbReference>
<dbReference type="Pfam" id="PF09258">
    <property type="entry name" value="Glyco_transf_64"/>
    <property type="match status" value="1"/>
</dbReference>
<dbReference type="Proteomes" id="UP000290289">
    <property type="component" value="Chromosome 15"/>
</dbReference>
<dbReference type="GO" id="GO:0016757">
    <property type="term" value="F:glycosyltransferase activity"/>
    <property type="evidence" value="ECO:0007669"/>
    <property type="project" value="InterPro"/>
</dbReference>
<dbReference type="STRING" id="3750.A0A498HQP6"/>
<proteinExistence type="inferred from homology"/>
<dbReference type="PANTHER" id="PTHR48409:SF1">
    <property type="entry name" value="GLYCOSYLTRANSFERASE FAMILY PROTEIN 64 C3"/>
    <property type="match status" value="1"/>
</dbReference>
<feature type="transmembrane region" description="Helical" evidence="4">
    <location>
        <begin position="246"/>
        <end position="267"/>
    </location>
</feature>